<dbReference type="Proteomes" id="UP001221142">
    <property type="component" value="Unassembled WGS sequence"/>
</dbReference>
<feature type="coiled-coil region" evidence="1">
    <location>
        <begin position="6"/>
        <end position="40"/>
    </location>
</feature>
<name>A0AAD7BXG9_9AGAR</name>
<reference evidence="2" key="1">
    <citation type="submission" date="2023-03" db="EMBL/GenBank/DDBJ databases">
        <title>Massive genome expansion in bonnet fungi (Mycena s.s.) driven by repeated elements and novel gene families across ecological guilds.</title>
        <authorList>
            <consortium name="Lawrence Berkeley National Laboratory"/>
            <person name="Harder C.B."/>
            <person name="Miyauchi S."/>
            <person name="Viragh M."/>
            <person name="Kuo A."/>
            <person name="Thoen E."/>
            <person name="Andreopoulos B."/>
            <person name="Lu D."/>
            <person name="Skrede I."/>
            <person name="Drula E."/>
            <person name="Henrissat B."/>
            <person name="Morin E."/>
            <person name="Kohler A."/>
            <person name="Barry K."/>
            <person name="LaButti K."/>
            <person name="Morin E."/>
            <person name="Salamov A."/>
            <person name="Lipzen A."/>
            <person name="Mereny Z."/>
            <person name="Hegedus B."/>
            <person name="Baldrian P."/>
            <person name="Stursova M."/>
            <person name="Weitz H."/>
            <person name="Taylor A."/>
            <person name="Grigoriev I.V."/>
            <person name="Nagy L.G."/>
            <person name="Martin F."/>
            <person name="Kauserud H."/>
        </authorList>
    </citation>
    <scope>NUCLEOTIDE SEQUENCE</scope>
    <source>
        <strain evidence="2">9284</strain>
    </source>
</reference>
<dbReference type="EMBL" id="JARKIF010000008">
    <property type="protein sequence ID" value="KAJ7633148.1"/>
    <property type="molecule type" value="Genomic_DNA"/>
</dbReference>
<proteinExistence type="predicted"/>
<keyword evidence="1" id="KW-0175">Coiled coil</keyword>
<gene>
    <name evidence="2" type="ORF">FB45DRAFT_522992</name>
</gene>
<sequence length="367" mass="41205">MASSALAATRARIAQLGAEMEKLQRLMDSLLAEREKCHQTLADYKYPILTLPAEITSEIFLQFLPSYPERSRVIGPHSPSFLLQICRQWRDVALTTPALWSTVELILRVDSSRYHAQQLDLLKMWLQRSGNCSLSVLLESIIGVDDDRTIVEECIDALLCHASRWQDMEIILSPEGLRKIAGSMPLLHSLTIGMESREERPKTPVALFTDAPALKRVLLYGSFDPFLVALPWFQITTLRAEALYAKEAIEILRHATMLEDCSLDILSNDSPEPSTASSIPPLPLRSLRLQSVGAFTDEMHQLFKALRLPVLQTLSVREDFLGPDPVATLAAVCRNGYPHEIEVIRPRTSRESYAGAFPLASFTFDFD</sequence>
<evidence type="ECO:0000313" key="2">
    <source>
        <dbReference type="EMBL" id="KAJ7633148.1"/>
    </source>
</evidence>
<keyword evidence="3" id="KW-1185">Reference proteome</keyword>
<organism evidence="2 3">
    <name type="scientific">Roridomyces roridus</name>
    <dbReference type="NCBI Taxonomy" id="1738132"/>
    <lineage>
        <taxon>Eukaryota</taxon>
        <taxon>Fungi</taxon>
        <taxon>Dikarya</taxon>
        <taxon>Basidiomycota</taxon>
        <taxon>Agaricomycotina</taxon>
        <taxon>Agaricomycetes</taxon>
        <taxon>Agaricomycetidae</taxon>
        <taxon>Agaricales</taxon>
        <taxon>Marasmiineae</taxon>
        <taxon>Mycenaceae</taxon>
        <taxon>Roridomyces</taxon>
    </lineage>
</organism>
<dbReference type="AlphaFoldDB" id="A0AAD7BXG9"/>
<comment type="caution">
    <text evidence="2">The sequence shown here is derived from an EMBL/GenBank/DDBJ whole genome shotgun (WGS) entry which is preliminary data.</text>
</comment>
<evidence type="ECO:0008006" key="4">
    <source>
        <dbReference type="Google" id="ProtNLM"/>
    </source>
</evidence>
<protein>
    <recommendedName>
        <fullName evidence="4">F-box domain-containing protein</fullName>
    </recommendedName>
</protein>
<evidence type="ECO:0000313" key="3">
    <source>
        <dbReference type="Proteomes" id="UP001221142"/>
    </source>
</evidence>
<evidence type="ECO:0000256" key="1">
    <source>
        <dbReference type="SAM" id="Coils"/>
    </source>
</evidence>
<accession>A0AAD7BXG9</accession>